<dbReference type="GO" id="GO:0046872">
    <property type="term" value="F:metal ion binding"/>
    <property type="evidence" value="ECO:0007669"/>
    <property type="project" value="UniProtKB-KW"/>
</dbReference>
<dbReference type="RefSeq" id="WP_135262237.1">
    <property type="nucleotide sequence ID" value="NZ_SMLM01000001.1"/>
</dbReference>
<evidence type="ECO:0000256" key="1">
    <source>
        <dbReference type="ARBA" id="ARBA00022723"/>
    </source>
</evidence>
<keyword evidence="3" id="KW-0413">Isomerase</keyword>
<dbReference type="InterPro" id="IPR036663">
    <property type="entry name" value="Fumarylacetoacetase_C_sf"/>
</dbReference>
<keyword evidence="1" id="KW-0479">Metal-binding</keyword>
<gene>
    <name evidence="3" type="ORF">EZ313_05770</name>
</gene>
<organism evidence="3 4">
    <name type="scientific">Ramlibacter henchirensis</name>
    <dbReference type="NCBI Taxonomy" id="204072"/>
    <lineage>
        <taxon>Bacteria</taxon>
        <taxon>Pseudomonadati</taxon>
        <taxon>Pseudomonadota</taxon>
        <taxon>Betaproteobacteria</taxon>
        <taxon>Burkholderiales</taxon>
        <taxon>Comamonadaceae</taxon>
        <taxon>Ramlibacter</taxon>
    </lineage>
</organism>
<sequence length="215" mass="23001">MRTRTVVGALLNFRGEWQAMEPAMHKEPHFKPPQHPVLYLKPPNTFNRDGDAIVLPAGVEQVQVGATVGVVIGAPASRLSEAEAMGFVAGYVPVNDVTVPHTAVLRPPIKQKCRDTFCPIGPQAAASRVADPGALEIRAWVNGELKATNSTRNLIRSVPRLLAEVTEFMTLEAGDILLVGVPENVPLARAGDRVAVEIEGVGRVENPIRAEGSPA</sequence>
<protein>
    <submittedName>
        <fullName evidence="3">4-hydroxyphenylacetate isomerase</fullName>
    </submittedName>
</protein>
<dbReference type="GO" id="GO:0018800">
    <property type="term" value="F:5-oxopent-3-ene-1,2,5-tricarboxylate decarboxylase activity"/>
    <property type="evidence" value="ECO:0007669"/>
    <property type="project" value="InterPro"/>
</dbReference>
<feature type="domain" description="Fumarylacetoacetase-like C-terminal" evidence="2">
    <location>
        <begin position="5"/>
        <end position="208"/>
    </location>
</feature>
<dbReference type="OrthoDB" id="9805307at2"/>
<dbReference type="PANTHER" id="PTHR11820">
    <property type="entry name" value="ACYLPYRUVASE"/>
    <property type="match status" value="1"/>
</dbReference>
<dbReference type="NCBIfam" id="TIGR02305">
    <property type="entry name" value="HpaG-N-term"/>
    <property type="match status" value="1"/>
</dbReference>
<proteinExistence type="predicted"/>
<dbReference type="Gene3D" id="3.90.850.10">
    <property type="entry name" value="Fumarylacetoacetase-like, C-terminal domain"/>
    <property type="match status" value="1"/>
</dbReference>
<dbReference type="PANTHER" id="PTHR11820:SF114">
    <property type="entry name" value="4-HYDROXYPHENYLACETATE CATABOLISM PROTEIN"/>
    <property type="match status" value="1"/>
</dbReference>
<name>A0A4Z0C4G0_9BURK</name>
<evidence type="ECO:0000313" key="3">
    <source>
        <dbReference type="EMBL" id="TFZ06151.1"/>
    </source>
</evidence>
<dbReference type="AlphaFoldDB" id="A0A4Z0C4G0"/>
<dbReference type="Proteomes" id="UP000298180">
    <property type="component" value="Unassembled WGS sequence"/>
</dbReference>
<dbReference type="InterPro" id="IPR012686">
    <property type="entry name" value="HPA_isomer/decarb_N"/>
</dbReference>
<dbReference type="InterPro" id="IPR011234">
    <property type="entry name" value="Fumarylacetoacetase-like_C"/>
</dbReference>
<keyword evidence="4" id="KW-1185">Reference proteome</keyword>
<evidence type="ECO:0000313" key="4">
    <source>
        <dbReference type="Proteomes" id="UP000298180"/>
    </source>
</evidence>
<dbReference type="Pfam" id="PF01557">
    <property type="entry name" value="FAA_hydrolase"/>
    <property type="match status" value="1"/>
</dbReference>
<accession>A0A4Z0C4G0</accession>
<dbReference type="EMBL" id="SMLM01000001">
    <property type="protein sequence ID" value="TFZ06151.1"/>
    <property type="molecule type" value="Genomic_DNA"/>
</dbReference>
<comment type="caution">
    <text evidence="3">The sequence shown here is derived from an EMBL/GenBank/DDBJ whole genome shotgun (WGS) entry which is preliminary data.</text>
</comment>
<dbReference type="GO" id="GO:0008704">
    <property type="term" value="F:5-carboxymethyl-2-hydroxymuconate delta-isomerase activity"/>
    <property type="evidence" value="ECO:0007669"/>
    <property type="project" value="InterPro"/>
</dbReference>
<evidence type="ECO:0000259" key="2">
    <source>
        <dbReference type="Pfam" id="PF01557"/>
    </source>
</evidence>
<dbReference type="SUPFAM" id="SSF56529">
    <property type="entry name" value="FAH"/>
    <property type="match status" value="1"/>
</dbReference>
<reference evidence="3 4" key="1">
    <citation type="submission" date="2019-03" db="EMBL/GenBank/DDBJ databases">
        <title>Ramlibacter henchirensis DSM 14656, whole genome shotgun sequence.</title>
        <authorList>
            <person name="Zhang X."/>
            <person name="Feng G."/>
            <person name="Zhu H."/>
        </authorList>
    </citation>
    <scope>NUCLEOTIDE SEQUENCE [LARGE SCALE GENOMIC DNA]</scope>
    <source>
        <strain evidence="3 4">DSM 14656</strain>
    </source>
</reference>